<dbReference type="CDD" id="cd04301">
    <property type="entry name" value="NAT_SF"/>
    <property type="match status" value="1"/>
</dbReference>
<keyword evidence="1 4" id="KW-0808">Transferase</keyword>
<evidence type="ECO:0000313" key="6">
    <source>
        <dbReference type="Proteomes" id="UP000217979"/>
    </source>
</evidence>
<dbReference type="PROSITE" id="PS51186">
    <property type="entry name" value="GNAT"/>
    <property type="match status" value="1"/>
</dbReference>
<evidence type="ECO:0000256" key="1">
    <source>
        <dbReference type="ARBA" id="ARBA00022679"/>
    </source>
</evidence>
<dbReference type="AlphaFoldDB" id="A0A291E605"/>
<dbReference type="SUPFAM" id="SSF55729">
    <property type="entry name" value="Acyl-CoA N-acyltransferases (Nat)"/>
    <property type="match status" value="1"/>
</dbReference>
<dbReference type="InterPro" id="IPR050832">
    <property type="entry name" value="Bact_Acetyltransf"/>
</dbReference>
<proteinExistence type="predicted"/>
<dbReference type="EMBL" id="UAVU01000009">
    <property type="protein sequence ID" value="SQC92070.1"/>
    <property type="molecule type" value="Genomic_DNA"/>
</dbReference>
<accession>A0A291E605</accession>
<reference evidence="4 6" key="1">
    <citation type="submission" date="2017-09" db="EMBL/GenBank/DDBJ databases">
        <title>FDA dAtabase for Regulatory Grade micrObial Sequences (FDA-ARGOS): Supporting development and validation of Infectious Disease Dx tests.</title>
        <authorList>
            <person name="Minogue T."/>
            <person name="Wolcott M."/>
            <person name="Wasieloski L."/>
            <person name="Aguilar W."/>
            <person name="Moore D."/>
            <person name="Tallon L."/>
            <person name="Sadzewicz L."/>
            <person name="Ott S."/>
            <person name="Zhao X."/>
            <person name="Nagaraj S."/>
            <person name="Vavikolanu K."/>
            <person name="Aluvathingal J."/>
            <person name="Nadendla S."/>
            <person name="Sichtig H."/>
        </authorList>
    </citation>
    <scope>NUCLEOTIDE SEQUENCE [LARGE SCALE GENOMIC DNA]</scope>
    <source>
        <strain evidence="4 6">FDAARGOS_392</strain>
        <plasmid evidence="6">Plasmid unnamed</plasmid>
        <plasmid evidence="4">unnamed</plasmid>
    </source>
</reference>
<evidence type="ECO:0000313" key="5">
    <source>
        <dbReference type="EMBL" id="SQC92070.1"/>
    </source>
</evidence>
<dbReference type="InterPro" id="IPR000182">
    <property type="entry name" value="GNAT_dom"/>
</dbReference>
<evidence type="ECO:0000256" key="2">
    <source>
        <dbReference type="ARBA" id="ARBA00023315"/>
    </source>
</evidence>
<reference evidence="5 7" key="2">
    <citation type="submission" date="2018-06" db="EMBL/GenBank/DDBJ databases">
        <authorList>
            <consortium name="Pathogen Informatics"/>
            <person name="Doyle S."/>
        </authorList>
    </citation>
    <scope>NUCLEOTIDE SEQUENCE [LARGE SCALE GENOMIC DNA]</scope>
    <source>
        <strain evidence="5 7">NCTC12120</strain>
    </source>
</reference>
<dbReference type="GO" id="GO:0016747">
    <property type="term" value="F:acyltransferase activity, transferring groups other than amino-acyl groups"/>
    <property type="evidence" value="ECO:0007669"/>
    <property type="project" value="InterPro"/>
</dbReference>
<dbReference type="PANTHER" id="PTHR43877:SF2">
    <property type="entry name" value="AMINOALKYLPHOSPHONATE N-ACETYLTRANSFERASE-RELATED"/>
    <property type="match status" value="1"/>
</dbReference>
<dbReference type="RefSeq" id="WP_061278984.1">
    <property type="nucleotide sequence ID" value="NZ_CP023526.1"/>
</dbReference>
<dbReference type="PANTHER" id="PTHR43877">
    <property type="entry name" value="AMINOALKYLPHOSPHONATE N-ACETYLTRANSFERASE-RELATED-RELATED"/>
    <property type="match status" value="1"/>
</dbReference>
<name>A0A291E605_9ENTR</name>
<dbReference type="Pfam" id="PF00583">
    <property type="entry name" value="Acetyltransf_1"/>
    <property type="match status" value="1"/>
</dbReference>
<keyword evidence="4" id="KW-0614">Plasmid</keyword>
<keyword evidence="2" id="KW-0012">Acyltransferase</keyword>
<dbReference type="Gene3D" id="3.40.630.30">
    <property type="match status" value="1"/>
</dbReference>
<evidence type="ECO:0000313" key="4">
    <source>
        <dbReference type="EMBL" id="ATF95494.1"/>
    </source>
</evidence>
<dbReference type="InterPro" id="IPR016181">
    <property type="entry name" value="Acyl_CoA_acyltransferase"/>
</dbReference>
<feature type="domain" description="N-acetyltransferase" evidence="3">
    <location>
        <begin position="1"/>
        <end position="135"/>
    </location>
</feature>
<organism evidence="4 6">
    <name type="scientific">Cedecea neteri</name>
    <dbReference type="NCBI Taxonomy" id="158822"/>
    <lineage>
        <taxon>Bacteria</taxon>
        <taxon>Pseudomonadati</taxon>
        <taxon>Pseudomonadota</taxon>
        <taxon>Gammaproteobacteria</taxon>
        <taxon>Enterobacterales</taxon>
        <taxon>Enterobacteriaceae</taxon>
        <taxon>Cedecea</taxon>
    </lineage>
</organism>
<dbReference type="Proteomes" id="UP000251197">
    <property type="component" value="Unassembled WGS sequence"/>
</dbReference>
<evidence type="ECO:0000259" key="3">
    <source>
        <dbReference type="PROSITE" id="PS51186"/>
    </source>
</evidence>
<geneLocation type="plasmid" evidence="4">
    <name>unnamed</name>
</geneLocation>
<gene>
    <name evidence="4" type="ORF">CO704_25830</name>
    <name evidence="5" type="ORF">NCTC12120_05256</name>
</gene>
<dbReference type="EMBL" id="CP023526">
    <property type="protein sequence ID" value="ATF95494.1"/>
    <property type="molecule type" value="Genomic_DNA"/>
</dbReference>
<sequence>MNIHFSDRPDEKTKHLIIDNLWTHNEAWAPVDIRPFMLSIYNGDMLSGGLVAQTWWGALEIQYLWVAEEERRKGYGRALMLRAEMEARKRGCHMTYVDTFSFQARGFYEKLGYREYGKLDGYARKFSRHYLSKEL</sequence>
<protein>
    <submittedName>
        <fullName evidence="4">N-acetyltransferase</fullName>
    </submittedName>
    <submittedName>
        <fullName evidence="5">Putative acetyltransferase</fullName>
    </submittedName>
</protein>
<dbReference type="Proteomes" id="UP000217979">
    <property type="component" value="Plasmid unnamed"/>
</dbReference>
<evidence type="ECO:0000313" key="7">
    <source>
        <dbReference type="Proteomes" id="UP000251197"/>
    </source>
</evidence>